<sequence>MEKKWLKGAYCAPGYFGDCKNPKKLLEKCFTNPFPTPKGTQQEKGGPGEGDPIFNFGIEPLLAAAAKR</sequence>
<proteinExistence type="predicted"/>
<protein>
    <submittedName>
        <fullName evidence="1">ORF2</fullName>
    </submittedName>
</protein>
<reference evidence="1" key="1">
    <citation type="journal article" date="2013" name="Vet. Microbiol.">
        <title>Phylogeny, spatio-temporal phylodynamics and evolutionary scenario of Torque teno sus virus 1 (TTSuV1) and 2 (TTSuV2) in wild boars: Fast dispersal and high genetic diversity.</title>
        <authorList>
            <person name="Cadar D."/>
            <person name="Kiss T."/>
            <person name="Adam D."/>
            <person name="Csagola A."/>
            <person name="Novosel D."/>
            <person name="Tuboly T."/>
        </authorList>
    </citation>
    <scope>NUCLEOTIDE SEQUENCE</scope>
    <source>
        <strain evidence="1">RO-523</strain>
    </source>
</reference>
<evidence type="ECO:0000313" key="1">
    <source>
        <dbReference type="EMBL" id="AFU91855.1"/>
    </source>
</evidence>
<name>S4T6P3_9VIRU</name>
<organism evidence="1">
    <name type="scientific">Torque teno sus virus 1b</name>
    <dbReference type="NCBI Taxonomy" id="687387"/>
    <lineage>
        <taxon>Viruses</taxon>
        <taxon>Monodnaviria</taxon>
        <taxon>Shotokuvirae</taxon>
        <taxon>Commensaviricota</taxon>
        <taxon>Cardeaviricetes</taxon>
        <taxon>Sanitavirales</taxon>
        <taxon>Anelloviridae</taxon>
        <taxon>Iotatorquevirus</taxon>
        <taxon>Iotatorquevirus suida1a</taxon>
    </lineage>
</organism>
<dbReference type="EMBL" id="JX449011">
    <property type="protein sequence ID" value="AFU91855.1"/>
    <property type="molecule type" value="Genomic_DNA"/>
</dbReference>
<accession>S4T6P3</accession>